<name>A0ABR1SRB8_9PEZI</name>
<evidence type="ECO:0000313" key="1">
    <source>
        <dbReference type="EMBL" id="KAK8036871.1"/>
    </source>
</evidence>
<dbReference type="Proteomes" id="UP001480595">
    <property type="component" value="Unassembled WGS sequence"/>
</dbReference>
<protein>
    <recommendedName>
        <fullName evidence="3">Fungal N-terminal domain-containing protein</fullName>
    </recommendedName>
</protein>
<gene>
    <name evidence="1" type="ORF">PG994_015368</name>
</gene>
<dbReference type="GeneID" id="92099840"/>
<reference evidence="1 2" key="1">
    <citation type="submission" date="2023-01" db="EMBL/GenBank/DDBJ databases">
        <title>Analysis of 21 Apiospora genomes using comparative genomics revels a genus with tremendous synthesis potential of carbohydrate active enzymes and secondary metabolites.</title>
        <authorList>
            <person name="Sorensen T."/>
        </authorList>
    </citation>
    <scope>NUCLEOTIDE SEQUENCE [LARGE SCALE GENOMIC DNA]</scope>
    <source>
        <strain evidence="1 2">CBS 135458</strain>
    </source>
</reference>
<comment type="caution">
    <text evidence="1">The sequence shown here is derived from an EMBL/GenBank/DDBJ whole genome shotgun (WGS) entry which is preliminary data.</text>
</comment>
<sequence>MAEVFGTAASALAVIELAAKVTKLCVQYGKDVSNARDDIGRISTEVTNLKTVTESIRQLLGGPQEAKLRTSRNLYTALQDGQRELQRLQEDLTPGKGRKAMRRIGIRALKWPFRSEDVQKKIDVFQRCSQTVSLALQVDQM</sequence>
<accession>A0ABR1SRB8</accession>
<keyword evidence="2" id="KW-1185">Reference proteome</keyword>
<organism evidence="1 2">
    <name type="scientific">Apiospora phragmitis</name>
    <dbReference type="NCBI Taxonomy" id="2905665"/>
    <lineage>
        <taxon>Eukaryota</taxon>
        <taxon>Fungi</taxon>
        <taxon>Dikarya</taxon>
        <taxon>Ascomycota</taxon>
        <taxon>Pezizomycotina</taxon>
        <taxon>Sordariomycetes</taxon>
        <taxon>Xylariomycetidae</taxon>
        <taxon>Amphisphaeriales</taxon>
        <taxon>Apiosporaceae</taxon>
        <taxon>Apiospora</taxon>
    </lineage>
</organism>
<dbReference type="EMBL" id="JAQQWL010000018">
    <property type="protein sequence ID" value="KAK8036871.1"/>
    <property type="molecule type" value="Genomic_DNA"/>
</dbReference>
<evidence type="ECO:0008006" key="3">
    <source>
        <dbReference type="Google" id="ProtNLM"/>
    </source>
</evidence>
<proteinExistence type="predicted"/>
<dbReference type="RefSeq" id="XP_066707689.1">
    <property type="nucleotide sequence ID" value="XM_066866775.1"/>
</dbReference>
<evidence type="ECO:0000313" key="2">
    <source>
        <dbReference type="Proteomes" id="UP001480595"/>
    </source>
</evidence>